<sequence>MRLKRQNRLNKRTRDKIIKLIKKQASTEETTIHPFQIVSVSIEIFSLAENILLQYARRFSIGTNDALHLAILQTLNHQAIMVTSDGSMQHVCERLQIPFDDPEKTI</sequence>
<dbReference type="EMBL" id="LUTY01002783">
    <property type="protein sequence ID" value="OAD19489.1"/>
    <property type="molecule type" value="Genomic_DNA"/>
</dbReference>
<protein>
    <recommendedName>
        <fullName evidence="3">PIN domain-containing protein</fullName>
    </recommendedName>
</protein>
<evidence type="ECO:0000313" key="1">
    <source>
        <dbReference type="EMBL" id="OAD19489.1"/>
    </source>
</evidence>
<keyword evidence="2" id="KW-1185">Reference proteome</keyword>
<comment type="caution">
    <text evidence="1">The sequence shown here is derived from an EMBL/GenBank/DDBJ whole genome shotgun (WGS) entry which is preliminary data.</text>
</comment>
<dbReference type="SUPFAM" id="SSF88723">
    <property type="entry name" value="PIN domain-like"/>
    <property type="match status" value="1"/>
</dbReference>
<proteinExistence type="predicted"/>
<evidence type="ECO:0000313" key="2">
    <source>
        <dbReference type="Proteomes" id="UP000076962"/>
    </source>
</evidence>
<reference evidence="1 2" key="1">
    <citation type="submission" date="2016-05" db="EMBL/GenBank/DDBJ databases">
        <title>Single-cell genome of chain-forming Candidatus Thiomargarita nelsonii and comparison to other large sulfur-oxidizing bacteria.</title>
        <authorList>
            <person name="Winkel M."/>
            <person name="Salman V."/>
            <person name="Woyke T."/>
            <person name="Schulz-Vogt H."/>
            <person name="Richter M."/>
            <person name="Flood B."/>
            <person name="Bailey J."/>
            <person name="Amann R."/>
            <person name="Mussmann M."/>
        </authorList>
    </citation>
    <scope>NUCLEOTIDE SEQUENCE [LARGE SCALE GENOMIC DNA]</scope>
    <source>
        <strain evidence="1 2">THI036</strain>
    </source>
</reference>
<name>A0A176RUS8_9GAMM</name>
<gene>
    <name evidence="1" type="ORF">THIOM_004871</name>
</gene>
<evidence type="ECO:0008006" key="3">
    <source>
        <dbReference type="Google" id="ProtNLM"/>
    </source>
</evidence>
<organism evidence="1 2">
    <name type="scientific">Candidatus Thiomargarita nelsonii</name>
    <dbReference type="NCBI Taxonomy" id="1003181"/>
    <lineage>
        <taxon>Bacteria</taxon>
        <taxon>Pseudomonadati</taxon>
        <taxon>Pseudomonadota</taxon>
        <taxon>Gammaproteobacteria</taxon>
        <taxon>Thiotrichales</taxon>
        <taxon>Thiotrichaceae</taxon>
        <taxon>Thiomargarita</taxon>
    </lineage>
</organism>
<accession>A0A176RUS8</accession>
<dbReference type="InterPro" id="IPR029060">
    <property type="entry name" value="PIN-like_dom_sf"/>
</dbReference>
<dbReference type="AlphaFoldDB" id="A0A176RUS8"/>
<dbReference type="Proteomes" id="UP000076962">
    <property type="component" value="Unassembled WGS sequence"/>
</dbReference>